<dbReference type="GeneID" id="85347466"/>
<keyword evidence="2" id="KW-1185">Reference proteome</keyword>
<dbReference type="AlphaFoldDB" id="A0AAJ0DT32"/>
<dbReference type="EMBL" id="MOOE01000025">
    <property type="protein sequence ID" value="KAK1509265.1"/>
    <property type="molecule type" value="Genomic_DNA"/>
</dbReference>
<evidence type="ECO:0000313" key="1">
    <source>
        <dbReference type="EMBL" id="KAK1509265.1"/>
    </source>
</evidence>
<dbReference type="Proteomes" id="UP001240678">
    <property type="component" value="Unassembled WGS sequence"/>
</dbReference>
<protein>
    <submittedName>
        <fullName evidence="1">Uncharacterized protein</fullName>
    </submittedName>
</protein>
<evidence type="ECO:0000313" key="2">
    <source>
        <dbReference type="Proteomes" id="UP001240678"/>
    </source>
</evidence>
<proteinExistence type="predicted"/>
<name>A0AAJ0DT32_9PEZI</name>
<accession>A0AAJ0DT32</accession>
<dbReference type="RefSeq" id="XP_060305674.1">
    <property type="nucleotide sequence ID" value="XM_060463919.1"/>
</dbReference>
<gene>
    <name evidence="1" type="ORF">CCOS01_15781</name>
</gene>
<reference evidence="1 2" key="1">
    <citation type="submission" date="2016-10" db="EMBL/GenBank/DDBJ databases">
        <title>The genome sequence of Colletotrichum fioriniae PJ7.</title>
        <authorList>
            <person name="Baroncelli R."/>
        </authorList>
    </citation>
    <scope>NUCLEOTIDE SEQUENCE [LARGE SCALE GENOMIC DNA]</scope>
    <source>
        <strain evidence="1 2">IMI 309622</strain>
    </source>
</reference>
<organism evidence="1 2">
    <name type="scientific">Colletotrichum costaricense</name>
    <dbReference type="NCBI Taxonomy" id="1209916"/>
    <lineage>
        <taxon>Eukaryota</taxon>
        <taxon>Fungi</taxon>
        <taxon>Dikarya</taxon>
        <taxon>Ascomycota</taxon>
        <taxon>Pezizomycotina</taxon>
        <taxon>Sordariomycetes</taxon>
        <taxon>Hypocreomycetidae</taxon>
        <taxon>Glomerellales</taxon>
        <taxon>Glomerellaceae</taxon>
        <taxon>Colletotrichum</taxon>
        <taxon>Colletotrichum acutatum species complex</taxon>
    </lineage>
</organism>
<comment type="caution">
    <text evidence="1">The sequence shown here is derived from an EMBL/GenBank/DDBJ whole genome shotgun (WGS) entry which is preliminary data.</text>
</comment>
<sequence length="94" mass="10923">MSRWQLFFLNPTSLCAYLRVFVFYLIRPESCTFSPFTSSARFIWPPKCALSRATSDDIRSFPTRPDINGLTKGYPCKPCETLRRPSRLRNGTEH</sequence>